<feature type="chain" id="PRO_5019368570" description="SnoaL-like protein" evidence="1">
    <location>
        <begin position="19"/>
        <end position="176"/>
    </location>
</feature>
<reference evidence="2 3" key="1">
    <citation type="submission" date="2018-09" db="EMBL/GenBank/DDBJ databases">
        <title>Genomic Encyclopedia of Archaeal and Bacterial Type Strains, Phase II (KMG-II): from individual species to whole genera.</title>
        <authorList>
            <person name="Goeker M."/>
        </authorList>
    </citation>
    <scope>NUCLEOTIDE SEQUENCE [LARGE SCALE GENOMIC DNA]</scope>
    <source>
        <strain evidence="2 3">DSM 26283</strain>
    </source>
</reference>
<dbReference type="PROSITE" id="PS51257">
    <property type="entry name" value="PROKAR_LIPOPROTEIN"/>
    <property type="match status" value="1"/>
</dbReference>
<gene>
    <name evidence="2" type="ORF">BXY80_2700</name>
</gene>
<feature type="signal peptide" evidence="1">
    <location>
        <begin position="1"/>
        <end position="18"/>
    </location>
</feature>
<dbReference type="RefSeq" id="WP_120202746.1">
    <property type="nucleotide sequence ID" value="NZ_RAQJ01000007.1"/>
</dbReference>
<dbReference type="InterPro" id="IPR032710">
    <property type="entry name" value="NTF2-like_dom_sf"/>
</dbReference>
<keyword evidence="3" id="KW-1185">Reference proteome</keyword>
<dbReference type="AlphaFoldDB" id="A0A420DFF1"/>
<name>A0A420DFF1_9FLAO</name>
<dbReference type="OrthoDB" id="824753at2"/>
<accession>A0A420DFF1</accession>
<keyword evidence="1" id="KW-0732">Signal</keyword>
<evidence type="ECO:0008006" key="4">
    <source>
        <dbReference type="Google" id="ProtNLM"/>
    </source>
</evidence>
<dbReference type="Proteomes" id="UP000284892">
    <property type="component" value="Unassembled WGS sequence"/>
</dbReference>
<sequence>MKTLKHLILFGLATLLLASCQTKDKRYTQQSPEIETVKTLIANYNNKTYDVSIYADTSKTFYNATKGESMSPSETIAFHKKNDALYSNRGFTGDDPEYEMVITDDGETWVNCWLDWKGTLAGNNEDVSLPIHLTYRFVDGKIVREVGMWDSSQIILQLQAIEAEKNLQAIDETVSD</sequence>
<evidence type="ECO:0000313" key="2">
    <source>
        <dbReference type="EMBL" id="RKE90857.1"/>
    </source>
</evidence>
<protein>
    <recommendedName>
        <fullName evidence="4">SnoaL-like protein</fullName>
    </recommendedName>
</protein>
<proteinExistence type="predicted"/>
<evidence type="ECO:0000313" key="3">
    <source>
        <dbReference type="Proteomes" id="UP000284892"/>
    </source>
</evidence>
<comment type="caution">
    <text evidence="2">The sequence shown here is derived from an EMBL/GenBank/DDBJ whole genome shotgun (WGS) entry which is preliminary data.</text>
</comment>
<organism evidence="2 3">
    <name type="scientific">Ichthyenterobacterium magnum</name>
    <dbReference type="NCBI Taxonomy" id="1230530"/>
    <lineage>
        <taxon>Bacteria</taxon>
        <taxon>Pseudomonadati</taxon>
        <taxon>Bacteroidota</taxon>
        <taxon>Flavobacteriia</taxon>
        <taxon>Flavobacteriales</taxon>
        <taxon>Flavobacteriaceae</taxon>
        <taxon>Ichthyenterobacterium</taxon>
    </lineage>
</organism>
<dbReference type="SUPFAM" id="SSF54427">
    <property type="entry name" value="NTF2-like"/>
    <property type="match status" value="1"/>
</dbReference>
<dbReference type="Gene3D" id="3.10.450.50">
    <property type="match status" value="1"/>
</dbReference>
<dbReference type="EMBL" id="RAQJ01000007">
    <property type="protein sequence ID" value="RKE90857.1"/>
    <property type="molecule type" value="Genomic_DNA"/>
</dbReference>
<evidence type="ECO:0000256" key="1">
    <source>
        <dbReference type="SAM" id="SignalP"/>
    </source>
</evidence>